<name>A0ABQ7Z8F3_BRANA</name>
<feature type="region of interest" description="Disordered" evidence="2">
    <location>
        <begin position="253"/>
        <end position="274"/>
    </location>
</feature>
<feature type="non-terminal residue" evidence="3">
    <location>
        <position position="1"/>
    </location>
</feature>
<dbReference type="PANTHER" id="PTHR48459">
    <property type="entry name" value="CUE DOMAIN-CONTAINING PROTEIN"/>
    <property type="match status" value="1"/>
</dbReference>
<feature type="coiled-coil region" evidence="1">
    <location>
        <begin position="290"/>
        <end position="334"/>
    </location>
</feature>
<keyword evidence="1" id="KW-0175">Coiled coil</keyword>
<proteinExistence type="predicted"/>
<accession>A0ABQ7Z8F3</accession>
<evidence type="ECO:0000313" key="4">
    <source>
        <dbReference type="Proteomes" id="UP000824890"/>
    </source>
</evidence>
<dbReference type="Proteomes" id="UP000824890">
    <property type="component" value="Unassembled WGS sequence"/>
</dbReference>
<evidence type="ECO:0000256" key="2">
    <source>
        <dbReference type="SAM" id="MobiDB-lite"/>
    </source>
</evidence>
<feature type="region of interest" description="Disordered" evidence="2">
    <location>
        <begin position="930"/>
        <end position="958"/>
    </location>
</feature>
<keyword evidence="4" id="KW-1185">Reference proteome</keyword>
<evidence type="ECO:0000313" key="3">
    <source>
        <dbReference type="EMBL" id="KAH0876499.1"/>
    </source>
</evidence>
<feature type="coiled-coil region" evidence="1">
    <location>
        <begin position="787"/>
        <end position="867"/>
    </location>
</feature>
<sequence length="1125" mass="123231">KSKLTCSSCAICFVRLWKPHNIIEEIESYVELTSLMGFTSVYRSLTQIFPQVDARMLRAVAIEHPKDPDEAASVVLSEILPSLPTDSTQSRTKSSPIERDLEDAVSKYNHDALLVASSSETIPLVTGRRVHDTIAPSALPNVGPGVVCHKDVGSEEQVQSLGKAPGQELGNYDFFGKCFDVPSPILPPPQIDLLHVTEDHLASVFPQDNAESTRDFRQKLGFHMTWNQAEDSITSIGSLNAAEKGSCFEVGKGSVASENGDTESKSSVTSVNGDTEVGGAFSSSTHGCSVDHLEEIIEDAKTNKKTLLAVMDSVTNLMKEVELEEKDAEKSESEAARGGLDTLEKVEEFKNMLKHAKEANDINAGEVYGEKSILATEAKELENRLLNLSEERNKSLAMRETLEIRLAAALEMKKAAEQEKKAKEDSTLKALAEQEAIMEKVVEESKLLQQEAEQNSKLLEFLMDRGQVVDSLQGEISVICQDVKLLKEKFDNRVSIPKKAGTSSLTSSCGSSVRSLVLETPAEPLNGMLKTSSSKNKSPEEEDEEASSTMDKLKNDCRELLEDETIPLVTGRRVHDTIAPSALPNVGPGVVCHKDVGSEEQVQSLGKAPGQELGNYDFFGSVLMFRRIILLSFLPSFQDNAESTRDFRQKLGFHMTWNQAEDSITSIGSLNAAEKGSCFEVGKGSVASENGDTESKSSVTSVNGDTEVGVVHLAHQLMDAKTLLAVMDSVTNLMKEVELEEKDAEKSESEAARGGLDTLEKVEEFKNMLKHAKEANDINAGEVYGEKSILATEAKELENRLLNLSEERNKSLAMRETLEIRLAAALEMKKAAEQEKKAKEDSTLKALAEQEAIMEKVVEESKLLQQEAEQNSKLLEFLRIVVRGEISVICQDVKLLKEKFDNRVSIPKKAGTSSLTSSCGSSELVLETPAEPLNGMLKTSSSKNKSPEEEDEEASSTMDKLKNDCRELLEDVGIGGSCCLLNNGITEAWRFPSTCFSTCNNKTKRGSKTLRVTSALQSYHRLSKILASKTSTELKEEISARSAQVDDLKKVTTSYSFRTKSGALVKVKVENKRDKYSIMVYVSSLELSDSQTHTTETPFVKGSLSESKLGLEFDGKNLLSTYPSG</sequence>
<dbReference type="EMBL" id="JAGKQM010000015">
    <property type="protein sequence ID" value="KAH0876499.1"/>
    <property type="molecule type" value="Genomic_DNA"/>
</dbReference>
<comment type="caution">
    <text evidence="3">The sequence shown here is derived from an EMBL/GenBank/DDBJ whole genome shotgun (WGS) entry which is preliminary data.</text>
</comment>
<evidence type="ECO:0000256" key="1">
    <source>
        <dbReference type="SAM" id="Coils"/>
    </source>
</evidence>
<organism evidence="3 4">
    <name type="scientific">Brassica napus</name>
    <name type="common">Rape</name>
    <dbReference type="NCBI Taxonomy" id="3708"/>
    <lineage>
        <taxon>Eukaryota</taxon>
        <taxon>Viridiplantae</taxon>
        <taxon>Streptophyta</taxon>
        <taxon>Embryophyta</taxon>
        <taxon>Tracheophyta</taxon>
        <taxon>Spermatophyta</taxon>
        <taxon>Magnoliopsida</taxon>
        <taxon>eudicotyledons</taxon>
        <taxon>Gunneridae</taxon>
        <taxon>Pentapetalae</taxon>
        <taxon>rosids</taxon>
        <taxon>malvids</taxon>
        <taxon>Brassicales</taxon>
        <taxon>Brassicaceae</taxon>
        <taxon>Brassiceae</taxon>
        <taxon>Brassica</taxon>
    </lineage>
</organism>
<feature type="coiled-coil region" evidence="1">
    <location>
        <begin position="371"/>
        <end position="451"/>
    </location>
</feature>
<gene>
    <name evidence="3" type="ORF">HID58_063893</name>
</gene>
<protein>
    <submittedName>
        <fullName evidence="3">Uncharacterized protein</fullName>
    </submittedName>
</protein>
<dbReference type="PANTHER" id="PTHR48459:SF1">
    <property type="entry name" value="CUE DOMAIN-CONTAINING PROTEIN"/>
    <property type="match status" value="1"/>
</dbReference>
<feature type="region of interest" description="Disordered" evidence="2">
    <location>
        <begin position="520"/>
        <end position="551"/>
    </location>
</feature>
<reference evidence="3 4" key="1">
    <citation type="submission" date="2021-05" db="EMBL/GenBank/DDBJ databases">
        <title>Genome Assembly of Synthetic Allotetraploid Brassica napus Reveals Homoeologous Exchanges between Subgenomes.</title>
        <authorList>
            <person name="Davis J.T."/>
        </authorList>
    </citation>
    <scope>NUCLEOTIDE SEQUENCE [LARGE SCALE GENOMIC DNA]</scope>
    <source>
        <strain evidence="4">cv. Da-Ae</strain>
        <tissue evidence="3">Seedling</tissue>
    </source>
</reference>